<sequence>MLSSFALPESHLKSIDINNNDNNSKKHNSKSHRKKYINETTSVHELTDLIGRLTAQLEKLETDKAEKNFTSNNNDQKQQHPQQQSNNNNNINNNSNGNNKKRVVINPLAADVTQSYEKLLLQNEYLQESIMGHRCGCCSCATNTIKTSKVSSVNDDITIVEAAPGIPWFSPYISSSLISSDSGNSNHALSNDDPLHSAYAHWCTLMRCLPSMDPEAQYYIRTIGHYAMRQLLHSMRNHNSDYNTITTINNGSATSKLYNSSKNINSSNSRASSMMLGTTPSSPPLSGIQRYSNYHGSSNTLLSSRTAGMGSSSHPGLNTSHAGSSTLLAQHSSLLKTSSTCLNDMIQHSHPHPVNQYSQQESNGSMLCKADGWVPSRSMMSENPSYLYHHHRHNNQGQFRASYNQGDEQAPPPSSPPSQPVHQQQQSVANAESTSPLPTSSNRLFSSPLMHHITRPYHSTKFRRWFKRHNKVSPVVNGHH</sequence>
<evidence type="ECO:0000313" key="3">
    <source>
        <dbReference type="Proteomes" id="UP000646827"/>
    </source>
</evidence>
<feature type="compositionally biased region" description="Basic residues" evidence="1">
    <location>
        <begin position="25"/>
        <end position="35"/>
    </location>
</feature>
<name>A0A8H7VMF9_9FUNG</name>
<proteinExistence type="predicted"/>
<reference evidence="2 3" key="1">
    <citation type="submission" date="2020-12" db="EMBL/GenBank/DDBJ databases">
        <title>Metabolic potential, ecology and presence of endohyphal bacteria is reflected in genomic diversity of Mucoromycotina.</title>
        <authorList>
            <person name="Muszewska A."/>
            <person name="Okrasinska A."/>
            <person name="Steczkiewicz K."/>
            <person name="Drgas O."/>
            <person name="Orlowska M."/>
            <person name="Perlinska-Lenart U."/>
            <person name="Aleksandrzak-Piekarczyk T."/>
            <person name="Szatraj K."/>
            <person name="Zielenkiewicz U."/>
            <person name="Pilsyk S."/>
            <person name="Malc E."/>
            <person name="Mieczkowski P."/>
            <person name="Kruszewska J.S."/>
            <person name="Biernat P."/>
            <person name="Pawlowska J."/>
        </authorList>
    </citation>
    <scope>NUCLEOTIDE SEQUENCE [LARGE SCALE GENOMIC DNA]</scope>
    <source>
        <strain evidence="2 3">CBS 142.35</strain>
    </source>
</reference>
<gene>
    <name evidence="2" type="ORF">INT45_009127</name>
</gene>
<feature type="region of interest" description="Disordered" evidence="1">
    <location>
        <begin position="1"/>
        <end position="39"/>
    </location>
</feature>
<organism evidence="2 3">
    <name type="scientific">Circinella minor</name>
    <dbReference type="NCBI Taxonomy" id="1195481"/>
    <lineage>
        <taxon>Eukaryota</taxon>
        <taxon>Fungi</taxon>
        <taxon>Fungi incertae sedis</taxon>
        <taxon>Mucoromycota</taxon>
        <taxon>Mucoromycotina</taxon>
        <taxon>Mucoromycetes</taxon>
        <taxon>Mucorales</taxon>
        <taxon>Lichtheimiaceae</taxon>
        <taxon>Circinella</taxon>
    </lineage>
</organism>
<evidence type="ECO:0000256" key="1">
    <source>
        <dbReference type="SAM" id="MobiDB-lite"/>
    </source>
</evidence>
<dbReference type="Proteomes" id="UP000646827">
    <property type="component" value="Unassembled WGS sequence"/>
</dbReference>
<feature type="region of interest" description="Disordered" evidence="1">
    <location>
        <begin position="402"/>
        <end position="447"/>
    </location>
</feature>
<feature type="compositionally biased region" description="Low complexity" evidence="1">
    <location>
        <begin position="420"/>
        <end position="429"/>
    </location>
</feature>
<feature type="compositionally biased region" description="Polar residues" evidence="1">
    <location>
        <begin position="430"/>
        <end position="445"/>
    </location>
</feature>
<comment type="caution">
    <text evidence="2">The sequence shown here is derived from an EMBL/GenBank/DDBJ whole genome shotgun (WGS) entry which is preliminary data.</text>
</comment>
<protein>
    <submittedName>
        <fullName evidence="2">Uncharacterized protein</fullName>
    </submittedName>
</protein>
<feature type="region of interest" description="Disordered" evidence="1">
    <location>
        <begin position="68"/>
        <end position="100"/>
    </location>
</feature>
<evidence type="ECO:0000313" key="2">
    <source>
        <dbReference type="EMBL" id="KAG2228081.1"/>
    </source>
</evidence>
<feature type="compositionally biased region" description="Low complexity" evidence="1">
    <location>
        <begin position="72"/>
        <end position="98"/>
    </location>
</feature>
<dbReference type="EMBL" id="JAEPRB010000002">
    <property type="protein sequence ID" value="KAG2228081.1"/>
    <property type="molecule type" value="Genomic_DNA"/>
</dbReference>
<dbReference type="AlphaFoldDB" id="A0A8H7VMF9"/>
<keyword evidence="3" id="KW-1185">Reference proteome</keyword>
<feature type="compositionally biased region" description="Pro residues" evidence="1">
    <location>
        <begin position="410"/>
        <end position="419"/>
    </location>
</feature>
<dbReference type="OrthoDB" id="2272201at2759"/>
<accession>A0A8H7VMF9</accession>